<comment type="caution">
    <text evidence="3">The sequence shown here is derived from an EMBL/GenBank/DDBJ whole genome shotgun (WGS) entry which is preliminary data.</text>
</comment>
<dbReference type="AlphaFoldDB" id="A0AAW0EKV8"/>
<accession>A0AAW0EKV8</accession>
<organism evidence="3 4">
    <name type="scientific">Novymonas esmeraldas</name>
    <dbReference type="NCBI Taxonomy" id="1808958"/>
    <lineage>
        <taxon>Eukaryota</taxon>
        <taxon>Discoba</taxon>
        <taxon>Euglenozoa</taxon>
        <taxon>Kinetoplastea</taxon>
        <taxon>Metakinetoplastina</taxon>
        <taxon>Trypanosomatida</taxon>
        <taxon>Trypanosomatidae</taxon>
        <taxon>Novymonas</taxon>
    </lineage>
</organism>
<name>A0AAW0EKV8_9TRYP</name>
<gene>
    <name evidence="3" type="ORF">NESM_000320100</name>
</gene>
<reference evidence="3 4" key="1">
    <citation type="journal article" date="2021" name="MBio">
        <title>A New Model Trypanosomatid, Novymonas esmeraldas: Genomic Perception of Its 'Candidatus Pandoraea novymonadis' Endosymbiont.</title>
        <authorList>
            <person name="Zakharova A."/>
            <person name="Saura A."/>
            <person name="Butenko A."/>
            <person name="Podesvova L."/>
            <person name="Warmusova S."/>
            <person name="Kostygov A.Y."/>
            <person name="Nenarokova A."/>
            <person name="Lukes J."/>
            <person name="Opperdoes F.R."/>
            <person name="Yurchenko V."/>
        </authorList>
    </citation>
    <scope>NUCLEOTIDE SEQUENCE [LARGE SCALE GENOMIC DNA]</scope>
    <source>
        <strain evidence="3 4">E262AT.01</strain>
    </source>
</reference>
<dbReference type="Proteomes" id="UP001430356">
    <property type="component" value="Unassembled WGS sequence"/>
</dbReference>
<evidence type="ECO:0000256" key="2">
    <source>
        <dbReference type="ARBA" id="ARBA00022737"/>
    </source>
</evidence>
<dbReference type="EMBL" id="JAECZO010000030">
    <property type="protein sequence ID" value="KAK7194074.1"/>
    <property type="molecule type" value="Genomic_DNA"/>
</dbReference>
<dbReference type="InterPro" id="IPR001611">
    <property type="entry name" value="Leu-rich_rpt"/>
</dbReference>
<keyword evidence="2" id="KW-0677">Repeat</keyword>
<evidence type="ECO:0000256" key="1">
    <source>
        <dbReference type="ARBA" id="ARBA00022614"/>
    </source>
</evidence>
<keyword evidence="4" id="KW-1185">Reference proteome</keyword>
<evidence type="ECO:0000313" key="3">
    <source>
        <dbReference type="EMBL" id="KAK7194074.1"/>
    </source>
</evidence>
<sequence length="259" mass="27630">MSQRDAEKRLSEEDCLVASQQYDPQFLFHLSVPRRGYHRIDTAALVRCDMLRVIDVSGNKLTSLSGLEAVAPRLIFLNAAENNLHDITALAAASVMERCMLEGNRLASAAALQPLVGLPGLVELVLQRSVSLSGADDLLLPSEVHGADELLLLDNPVCRDPSAYAAQFLAQVPHIRWVDGVSASTRAKSISRGGGAAAVETAASAAAVVEAGLRGLESTRARATAVPDEEAALRRQLDRAAERCRLPLPNTNATVSTPH</sequence>
<dbReference type="PROSITE" id="PS51450">
    <property type="entry name" value="LRR"/>
    <property type="match status" value="1"/>
</dbReference>
<protein>
    <submittedName>
        <fullName evidence="3">Leucine-rich repeat protein (LRRP)</fullName>
    </submittedName>
</protein>
<dbReference type="InterPro" id="IPR032675">
    <property type="entry name" value="LRR_dom_sf"/>
</dbReference>
<keyword evidence="1" id="KW-0433">Leucine-rich repeat</keyword>
<dbReference type="PANTHER" id="PTHR18849:SF19">
    <property type="entry name" value="LEUCINE-RICH REPEAT PROTEIN (LRRP)"/>
    <property type="match status" value="1"/>
</dbReference>
<dbReference type="SUPFAM" id="SSF52058">
    <property type="entry name" value="L domain-like"/>
    <property type="match status" value="1"/>
</dbReference>
<dbReference type="Gene3D" id="3.80.10.10">
    <property type="entry name" value="Ribonuclease Inhibitor"/>
    <property type="match status" value="1"/>
</dbReference>
<dbReference type="PANTHER" id="PTHR18849">
    <property type="entry name" value="LEUCINE RICH REPEAT PROTEIN"/>
    <property type="match status" value="1"/>
</dbReference>
<evidence type="ECO:0000313" key="4">
    <source>
        <dbReference type="Proteomes" id="UP001430356"/>
    </source>
</evidence>
<proteinExistence type="predicted"/>